<feature type="region of interest" description="Disordered" evidence="1">
    <location>
        <begin position="92"/>
        <end position="115"/>
    </location>
</feature>
<dbReference type="AlphaFoldDB" id="A0AAE1XZ76"/>
<evidence type="ECO:0000313" key="2">
    <source>
        <dbReference type="EMBL" id="KAK4420806.1"/>
    </source>
</evidence>
<evidence type="ECO:0000313" key="3">
    <source>
        <dbReference type="Proteomes" id="UP001293254"/>
    </source>
</evidence>
<protein>
    <submittedName>
        <fullName evidence="2">Uncharacterized protein</fullName>
    </submittedName>
</protein>
<organism evidence="2 3">
    <name type="scientific">Sesamum alatum</name>
    <dbReference type="NCBI Taxonomy" id="300844"/>
    <lineage>
        <taxon>Eukaryota</taxon>
        <taxon>Viridiplantae</taxon>
        <taxon>Streptophyta</taxon>
        <taxon>Embryophyta</taxon>
        <taxon>Tracheophyta</taxon>
        <taxon>Spermatophyta</taxon>
        <taxon>Magnoliopsida</taxon>
        <taxon>eudicotyledons</taxon>
        <taxon>Gunneridae</taxon>
        <taxon>Pentapetalae</taxon>
        <taxon>asterids</taxon>
        <taxon>lamiids</taxon>
        <taxon>Lamiales</taxon>
        <taxon>Pedaliaceae</taxon>
        <taxon>Sesamum</taxon>
    </lineage>
</organism>
<reference evidence="2" key="1">
    <citation type="submission" date="2020-06" db="EMBL/GenBank/DDBJ databases">
        <authorList>
            <person name="Li T."/>
            <person name="Hu X."/>
            <person name="Zhang T."/>
            <person name="Song X."/>
            <person name="Zhang H."/>
            <person name="Dai N."/>
            <person name="Sheng W."/>
            <person name="Hou X."/>
            <person name="Wei L."/>
        </authorList>
    </citation>
    <scope>NUCLEOTIDE SEQUENCE</scope>
    <source>
        <strain evidence="2">3651</strain>
        <tissue evidence="2">Leaf</tissue>
    </source>
</reference>
<dbReference type="EMBL" id="JACGWO010000008">
    <property type="protein sequence ID" value="KAK4420806.1"/>
    <property type="molecule type" value="Genomic_DNA"/>
</dbReference>
<dbReference type="Proteomes" id="UP001293254">
    <property type="component" value="Unassembled WGS sequence"/>
</dbReference>
<gene>
    <name evidence="2" type="ORF">Salat_2031100</name>
</gene>
<proteinExistence type="predicted"/>
<name>A0AAE1XZ76_9LAMI</name>
<accession>A0AAE1XZ76</accession>
<comment type="caution">
    <text evidence="2">The sequence shown here is derived from an EMBL/GenBank/DDBJ whole genome shotgun (WGS) entry which is preliminary data.</text>
</comment>
<sequence>MGSNFCCLLETDSPIRSPKLEAGHKNCRWRETAMKYINPKSLLAAMKTRKTQLHQQEDLKQEMEVCRSKMLTLEDFIVSSPGYNRTNQTDCSGGEHLHLPKQSSRRIHPSFPGDSKEEALPSMEILMGTEAGNGQLLSSSFSRTRSEKRKKKVWFRSPEVADVFVLDSPVIYVSF</sequence>
<keyword evidence="3" id="KW-1185">Reference proteome</keyword>
<reference evidence="2" key="2">
    <citation type="journal article" date="2024" name="Plant">
        <title>Genomic evolution and insights into agronomic trait innovations of Sesamum species.</title>
        <authorList>
            <person name="Miao H."/>
            <person name="Wang L."/>
            <person name="Qu L."/>
            <person name="Liu H."/>
            <person name="Sun Y."/>
            <person name="Le M."/>
            <person name="Wang Q."/>
            <person name="Wei S."/>
            <person name="Zheng Y."/>
            <person name="Lin W."/>
            <person name="Duan Y."/>
            <person name="Cao H."/>
            <person name="Xiong S."/>
            <person name="Wang X."/>
            <person name="Wei L."/>
            <person name="Li C."/>
            <person name="Ma Q."/>
            <person name="Ju M."/>
            <person name="Zhao R."/>
            <person name="Li G."/>
            <person name="Mu C."/>
            <person name="Tian Q."/>
            <person name="Mei H."/>
            <person name="Zhang T."/>
            <person name="Gao T."/>
            <person name="Zhang H."/>
        </authorList>
    </citation>
    <scope>NUCLEOTIDE SEQUENCE</scope>
    <source>
        <strain evidence="2">3651</strain>
    </source>
</reference>
<evidence type="ECO:0000256" key="1">
    <source>
        <dbReference type="SAM" id="MobiDB-lite"/>
    </source>
</evidence>